<dbReference type="Gene3D" id="3.40.190.10">
    <property type="entry name" value="Periplasmic binding protein-like II"/>
    <property type="match status" value="1"/>
</dbReference>
<proteinExistence type="inferred from homology"/>
<evidence type="ECO:0000313" key="6">
    <source>
        <dbReference type="Proteomes" id="UP001309705"/>
    </source>
</evidence>
<dbReference type="Gene3D" id="3.10.105.10">
    <property type="entry name" value="Dipeptide-binding Protein, Domain 3"/>
    <property type="match status" value="1"/>
</dbReference>
<keyword evidence="2 3" id="KW-0732">Signal</keyword>
<gene>
    <name evidence="5" type="ORF">VSX58_11995</name>
</gene>
<name>A0ABU6JRD1_9GAMM</name>
<evidence type="ECO:0000313" key="5">
    <source>
        <dbReference type="EMBL" id="MEC5343314.1"/>
    </source>
</evidence>
<organism evidence="5 6">
    <name type="scientific">Brenneria populi</name>
    <dbReference type="NCBI Taxonomy" id="1505588"/>
    <lineage>
        <taxon>Bacteria</taxon>
        <taxon>Pseudomonadati</taxon>
        <taxon>Pseudomonadota</taxon>
        <taxon>Gammaproteobacteria</taxon>
        <taxon>Enterobacterales</taxon>
        <taxon>Pectobacteriaceae</taxon>
        <taxon>Brenneria</taxon>
    </lineage>
</organism>
<feature type="domain" description="Solute-binding protein family 5" evidence="4">
    <location>
        <begin position="81"/>
        <end position="437"/>
    </location>
</feature>
<dbReference type="PANTHER" id="PTHR30290:SF38">
    <property type="entry name" value="D,D-DIPEPTIDE-BINDING PERIPLASMIC PROTEIN DDPA-RELATED"/>
    <property type="match status" value="1"/>
</dbReference>
<sequence>MKMTHTAVSLFRPALIAVAIAMSTTPALAAVPKDMLVIGKAADPQTLDPAVTIDNNDWTVTYPAYQRLVQYKTAAGKGSTEVEGDLAEGWQTSDDQRVWTFKLKGGARFADGAPVTADAVKFSFERLLRIGQGPSEAYPKDLKVEIVDPLTVRFTLSTPFAPFLYTLANDGAAIINPAVMKEHAADDAKGWLAGNTAGSGPYMLQRWQKGQQLVLVPNPHYAGAKPAFKRVSIKIIGESASRRLQLACGDIDIAESLPVDQMAALKKEGKVAVDEYPSLRVTYLYLNNGKAPLNQVDLRRAISWSTDYQGMVNGILGGNGKQMRGPIPDGLWGYDAQAMQYGLDAEKARAAYDKVADKPAGLTFLYSDSDPNWEPIAISTQASLKTLGINVKLEKLANATMRDRVGKGDYDIAIGNWSPDFADPYMFMNYWFESDKKGLPGNRAFYDNKTVDELLKKAVATADQAQRAKDYQAAQKIVIDEAAYVYLFQKNYQVAMNKAVKGFVYNPMLEQVFNVAAMSKE</sequence>
<dbReference type="SUPFAM" id="SSF53850">
    <property type="entry name" value="Periplasmic binding protein-like II"/>
    <property type="match status" value="1"/>
</dbReference>
<evidence type="ECO:0000256" key="2">
    <source>
        <dbReference type="ARBA" id="ARBA00022729"/>
    </source>
</evidence>
<evidence type="ECO:0000256" key="3">
    <source>
        <dbReference type="SAM" id="SignalP"/>
    </source>
</evidence>
<keyword evidence="6" id="KW-1185">Reference proteome</keyword>
<feature type="signal peptide" evidence="3">
    <location>
        <begin position="1"/>
        <end position="29"/>
    </location>
</feature>
<evidence type="ECO:0000256" key="1">
    <source>
        <dbReference type="ARBA" id="ARBA00005695"/>
    </source>
</evidence>
<reference evidence="5 6" key="1">
    <citation type="journal article" date="2017" name="Int. J. Syst. Evol. Microbiol.">
        <title>Brenneria populi subsp. brevivirga subsp. nov. isolated from symptomatic bark of Populus x euramericana canker, and description of Brenneria populi subsp. populi subsp. nov.</title>
        <authorList>
            <person name="Zheng M.H."/>
            <person name="Piao C.G."/>
            <person name="Xue H."/>
            <person name="Guo M.W."/>
            <person name="Li Y."/>
        </authorList>
    </citation>
    <scope>NUCLEOTIDE SEQUENCE [LARGE SCALE GENOMIC DNA]</scope>
    <source>
        <strain evidence="5 6">D9-5</strain>
    </source>
</reference>
<dbReference type="InterPro" id="IPR039424">
    <property type="entry name" value="SBP_5"/>
</dbReference>
<dbReference type="EMBL" id="JAYWTM010000009">
    <property type="protein sequence ID" value="MEC5343314.1"/>
    <property type="molecule type" value="Genomic_DNA"/>
</dbReference>
<protein>
    <submittedName>
        <fullName evidence="5">ABC transporter substrate-binding protein</fullName>
    </submittedName>
</protein>
<dbReference type="Pfam" id="PF00496">
    <property type="entry name" value="SBP_bac_5"/>
    <property type="match status" value="1"/>
</dbReference>
<dbReference type="PIRSF" id="PIRSF002741">
    <property type="entry name" value="MppA"/>
    <property type="match status" value="1"/>
</dbReference>
<dbReference type="Gene3D" id="3.90.76.10">
    <property type="entry name" value="Dipeptide-binding Protein, Domain 1"/>
    <property type="match status" value="1"/>
</dbReference>
<accession>A0ABU6JRD1</accession>
<dbReference type="InterPro" id="IPR000914">
    <property type="entry name" value="SBP_5_dom"/>
</dbReference>
<dbReference type="RefSeq" id="WP_327618290.1">
    <property type="nucleotide sequence ID" value="NZ_JAYWTM010000009.1"/>
</dbReference>
<dbReference type="InterPro" id="IPR030678">
    <property type="entry name" value="Peptide/Ni-bd"/>
</dbReference>
<evidence type="ECO:0000259" key="4">
    <source>
        <dbReference type="Pfam" id="PF00496"/>
    </source>
</evidence>
<feature type="chain" id="PRO_5045687046" evidence="3">
    <location>
        <begin position="30"/>
        <end position="521"/>
    </location>
</feature>
<dbReference type="CDD" id="cd08512">
    <property type="entry name" value="PBP2_NikA_DppA_OppA_like_7"/>
    <property type="match status" value="1"/>
</dbReference>
<dbReference type="PANTHER" id="PTHR30290">
    <property type="entry name" value="PERIPLASMIC BINDING COMPONENT OF ABC TRANSPORTER"/>
    <property type="match status" value="1"/>
</dbReference>
<dbReference type="Proteomes" id="UP001309705">
    <property type="component" value="Unassembled WGS sequence"/>
</dbReference>
<comment type="caution">
    <text evidence="5">The sequence shown here is derived from an EMBL/GenBank/DDBJ whole genome shotgun (WGS) entry which is preliminary data.</text>
</comment>
<comment type="similarity">
    <text evidence="1">Belongs to the bacterial solute-binding protein 5 family.</text>
</comment>